<evidence type="ECO:0000256" key="18">
    <source>
        <dbReference type="ARBA" id="ARBA00060592"/>
    </source>
</evidence>
<sequence>MGSKIRVGLVYGGKSGEHEVSLQTAFAVMGEFDYGKYEIKPFYITKKGQWKTGDVLHARPSSVRELQFESGEATQTGLALAPLFAGLNGGMTETEGERRIDVVFPLLHGTFGEDGTIQGLFEMADIPYVGAGVLASAVGMDKILMKKVFAQEGLPQCVYRYFNRTQWEKDAAFFIMECEVSLGYPCFVKPANLGSSVGISKAKNREELIAAVNYAFRFDRKVIVEEFVDAREIEVSVLGNDEAKASVPGEIAPSNEFYDYKAKYIDGKSTMQIPAMLPADTTEAVREMAVRAFQAIDGSGLSRVDFFLRKSDNQLFINELNTMPGFTPFSMYPLMWKETGLSYKELLDTLINLAAARHADKQRIDFTGGSVE</sequence>
<dbReference type="PROSITE" id="PS00844">
    <property type="entry name" value="DALA_DALA_LIGASE_2"/>
    <property type="match status" value="1"/>
</dbReference>
<dbReference type="NCBIfam" id="NF002528">
    <property type="entry name" value="PRK01966.1-4"/>
    <property type="match status" value="1"/>
</dbReference>
<comment type="cofactor">
    <cofactor evidence="1">
        <name>Mn(2+)</name>
        <dbReference type="ChEBI" id="CHEBI:29035"/>
    </cofactor>
</comment>
<evidence type="ECO:0000256" key="20">
    <source>
        <dbReference type="ARBA" id="ARBA00076288"/>
    </source>
</evidence>
<dbReference type="PROSITE" id="PS50975">
    <property type="entry name" value="ATP_GRASP"/>
    <property type="match status" value="1"/>
</dbReference>
<dbReference type="GO" id="GO:0071555">
    <property type="term" value="P:cell wall organization"/>
    <property type="evidence" value="ECO:0007669"/>
    <property type="project" value="UniProtKB-KW"/>
</dbReference>
<feature type="binding site" evidence="24">
    <location>
        <begin position="318"/>
        <end position="319"/>
    </location>
    <ligand>
        <name>ATP</name>
        <dbReference type="ChEBI" id="CHEBI:30616"/>
    </ligand>
</feature>
<feature type="binding site" evidence="25">
    <location>
        <position position="321"/>
    </location>
    <ligand>
        <name>Mg(2+)</name>
        <dbReference type="ChEBI" id="CHEBI:18420"/>
        <label>2</label>
    </ligand>
</feature>
<keyword evidence="13 22" id="KW-0133">Cell shape</keyword>
<dbReference type="InterPro" id="IPR011761">
    <property type="entry name" value="ATP-grasp"/>
</dbReference>
<evidence type="ECO:0000256" key="8">
    <source>
        <dbReference type="ARBA" id="ARBA00022598"/>
    </source>
</evidence>
<dbReference type="EMBL" id="JACXIY010000028">
    <property type="protein sequence ID" value="MBD2871238.1"/>
    <property type="molecule type" value="Genomic_DNA"/>
</dbReference>
<feature type="binding site" evidence="25">
    <location>
        <position position="319"/>
    </location>
    <ligand>
        <name>Mg(2+)</name>
        <dbReference type="ChEBI" id="CHEBI:18420"/>
        <label>2</label>
    </ligand>
</feature>
<evidence type="ECO:0000256" key="13">
    <source>
        <dbReference type="ARBA" id="ARBA00022960"/>
    </source>
</evidence>
<name>A0A927CR13_9BACL</name>
<keyword evidence="29" id="KW-1185">Reference proteome</keyword>
<evidence type="ECO:0000256" key="12">
    <source>
        <dbReference type="ARBA" id="ARBA00022842"/>
    </source>
</evidence>
<comment type="catalytic activity">
    <reaction evidence="17 22">
        <text>2 D-alanine + ATP = D-alanyl-D-alanine + ADP + phosphate + H(+)</text>
        <dbReference type="Rhea" id="RHEA:11224"/>
        <dbReference type="ChEBI" id="CHEBI:15378"/>
        <dbReference type="ChEBI" id="CHEBI:30616"/>
        <dbReference type="ChEBI" id="CHEBI:43474"/>
        <dbReference type="ChEBI" id="CHEBI:57416"/>
        <dbReference type="ChEBI" id="CHEBI:57822"/>
        <dbReference type="ChEBI" id="CHEBI:456216"/>
        <dbReference type="EC" id="6.3.2.4"/>
    </reaction>
</comment>
<evidence type="ECO:0000256" key="16">
    <source>
        <dbReference type="ARBA" id="ARBA00023316"/>
    </source>
</evidence>
<dbReference type="Gene3D" id="3.30.470.20">
    <property type="entry name" value="ATP-grasp fold, B domain"/>
    <property type="match status" value="1"/>
</dbReference>
<evidence type="ECO:0000256" key="10">
    <source>
        <dbReference type="ARBA" id="ARBA00022741"/>
    </source>
</evidence>
<comment type="function">
    <text evidence="2 22">Cell wall formation.</text>
</comment>
<evidence type="ECO:0000256" key="23">
    <source>
        <dbReference type="PIRSR" id="PIRSR039102-1"/>
    </source>
</evidence>
<keyword evidence="7 22" id="KW-0963">Cytoplasm</keyword>
<keyword evidence="10 24" id="KW-0547">Nucleotide-binding</keyword>
<dbReference type="FunFam" id="3.30.1490.20:FF:000007">
    <property type="entry name" value="D-alanine--D-alanine ligase"/>
    <property type="match status" value="1"/>
</dbReference>
<keyword evidence="14 22" id="KW-0573">Peptidoglycan synthesis</keyword>
<dbReference type="GO" id="GO:0046872">
    <property type="term" value="F:metal ion binding"/>
    <property type="evidence" value="ECO:0007669"/>
    <property type="project" value="UniProtKB-KW"/>
</dbReference>
<evidence type="ECO:0000256" key="22">
    <source>
        <dbReference type="HAMAP-Rule" id="MF_00047"/>
    </source>
</evidence>
<evidence type="ECO:0000256" key="2">
    <source>
        <dbReference type="ARBA" id="ARBA00003921"/>
    </source>
</evidence>
<dbReference type="NCBIfam" id="TIGR01205">
    <property type="entry name" value="D_ala_D_alaTIGR"/>
    <property type="match status" value="1"/>
</dbReference>
<evidence type="ECO:0000256" key="14">
    <source>
        <dbReference type="ARBA" id="ARBA00022984"/>
    </source>
</evidence>
<comment type="similarity">
    <text evidence="5 22">Belongs to the D-alanine--D-alanine ligase family.</text>
</comment>
<dbReference type="Pfam" id="PF01820">
    <property type="entry name" value="Dala_Dala_lig_N"/>
    <property type="match status" value="1"/>
</dbReference>
<evidence type="ECO:0000256" key="21">
    <source>
        <dbReference type="ARBA" id="ARBA00077154"/>
    </source>
</evidence>
<dbReference type="PROSITE" id="PS00843">
    <property type="entry name" value="DALA_DALA_LIGASE_1"/>
    <property type="match status" value="1"/>
</dbReference>
<keyword evidence="9 25" id="KW-0479">Metal-binding</keyword>
<feature type="binding site" evidence="25">
    <location>
        <position position="319"/>
    </location>
    <ligand>
        <name>Mg(2+)</name>
        <dbReference type="ChEBI" id="CHEBI:18420"/>
        <label>1</label>
    </ligand>
</feature>
<dbReference type="HAMAP" id="MF_00047">
    <property type="entry name" value="Dala_Dala_lig"/>
    <property type="match status" value="1"/>
</dbReference>
<feature type="domain" description="ATP-grasp" evidence="27">
    <location>
        <begin position="146"/>
        <end position="352"/>
    </location>
</feature>
<comment type="pathway">
    <text evidence="4 22">Cell wall biogenesis; peptidoglycan biosynthesis.</text>
</comment>
<dbReference type="GO" id="GO:0005524">
    <property type="term" value="F:ATP binding"/>
    <property type="evidence" value="ECO:0007669"/>
    <property type="project" value="UniProtKB-UniRule"/>
</dbReference>
<keyword evidence="15 25" id="KW-0464">Manganese</keyword>
<evidence type="ECO:0000256" key="5">
    <source>
        <dbReference type="ARBA" id="ARBA00010871"/>
    </source>
</evidence>
<feature type="active site" evidence="23">
    <location>
        <position position="17"/>
    </location>
</feature>
<dbReference type="EC" id="6.3.2.4" evidence="6 22"/>
<dbReference type="Proteomes" id="UP000632125">
    <property type="component" value="Unassembled WGS sequence"/>
</dbReference>
<dbReference type="NCBIfam" id="NF002526">
    <property type="entry name" value="PRK01966.1-2"/>
    <property type="match status" value="1"/>
</dbReference>
<comment type="pathway">
    <text evidence="18">Glycan biosynthesis.</text>
</comment>
<dbReference type="InterPro" id="IPR011127">
    <property type="entry name" value="Dala_Dala_lig_N"/>
</dbReference>
<evidence type="ECO:0000313" key="28">
    <source>
        <dbReference type="EMBL" id="MBD2871238.1"/>
    </source>
</evidence>
<dbReference type="FunFam" id="3.30.470.20:FF:000008">
    <property type="entry name" value="D-alanine--D-alanine ligase"/>
    <property type="match status" value="1"/>
</dbReference>
<dbReference type="InterPro" id="IPR013815">
    <property type="entry name" value="ATP_grasp_subdomain_1"/>
</dbReference>
<feature type="binding site" evidence="24">
    <location>
        <begin position="195"/>
        <end position="196"/>
    </location>
    <ligand>
        <name>ATP</name>
        <dbReference type="ChEBI" id="CHEBI:30616"/>
    </ligand>
</feature>
<comment type="caution">
    <text evidence="28">The sequence shown here is derived from an EMBL/GenBank/DDBJ whole genome shotgun (WGS) entry which is preliminary data.</text>
</comment>
<dbReference type="PIRSF" id="PIRSF039102">
    <property type="entry name" value="Ddl/VanB"/>
    <property type="match status" value="1"/>
</dbReference>
<dbReference type="AlphaFoldDB" id="A0A927CR13"/>
<comment type="cofactor">
    <cofactor evidence="25">
        <name>Mg(2+)</name>
        <dbReference type="ChEBI" id="CHEBI:18420"/>
    </cofactor>
    <cofactor evidence="25">
        <name>Mn(2+)</name>
        <dbReference type="ChEBI" id="CHEBI:29035"/>
    </cofactor>
    <text evidence="25">Binds 2 magnesium or manganese ions per subunit.</text>
</comment>
<evidence type="ECO:0000256" key="19">
    <source>
        <dbReference type="ARBA" id="ARBA00068427"/>
    </source>
</evidence>
<dbReference type="Pfam" id="PF07478">
    <property type="entry name" value="Dala_Dala_lig_C"/>
    <property type="match status" value="1"/>
</dbReference>
<feature type="binding site" evidence="24">
    <location>
        <begin position="187"/>
        <end position="189"/>
    </location>
    <ligand>
        <name>ATP</name>
        <dbReference type="ChEBI" id="CHEBI:30616"/>
    </ligand>
</feature>
<organism evidence="28 29">
    <name type="scientific">Paenibacillus arenilitoris</name>
    <dbReference type="NCBI Taxonomy" id="2772299"/>
    <lineage>
        <taxon>Bacteria</taxon>
        <taxon>Bacillati</taxon>
        <taxon>Bacillota</taxon>
        <taxon>Bacilli</taxon>
        <taxon>Bacillales</taxon>
        <taxon>Paenibacillaceae</taxon>
        <taxon>Paenibacillus</taxon>
    </lineage>
</organism>
<evidence type="ECO:0000313" key="29">
    <source>
        <dbReference type="Proteomes" id="UP000632125"/>
    </source>
</evidence>
<evidence type="ECO:0000256" key="15">
    <source>
        <dbReference type="ARBA" id="ARBA00023211"/>
    </source>
</evidence>
<dbReference type="Gene3D" id="3.30.1490.20">
    <property type="entry name" value="ATP-grasp fold, A domain"/>
    <property type="match status" value="1"/>
</dbReference>
<dbReference type="NCBIfam" id="NF002378">
    <property type="entry name" value="PRK01372.1"/>
    <property type="match status" value="1"/>
</dbReference>
<evidence type="ECO:0000256" key="4">
    <source>
        <dbReference type="ARBA" id="ARBA00004752"/>
    </source>
</evidence>
<dbReference type="SUPFAM" id="SSF56059">
    <property type="entry name" value="Glutathione synthetase ATP-binding domain-like"/>
    <property type="match status" value="1"/>
</dbReference>
<dbReference type="InterPro" id="IPR011095">
    <property type="entry name" value="Dala_Dala_lig_C"/>
</dbReference>
<dbReference type="GO" id="GO:0008360">
    <property type="term" value="P:regulation of cell shape"/>
    <property type="evidence" value="ECO:0007669"/>
    <property type="project" value="UniProtKB-KW"/>
</dbReference>
<evidence type="ECO:0000256" key="3">
    <source>
        <dbReference type="ARBA" id="ARBA00004496"/>
    </source>
</evidence>
<dbReference type="PANTHER" id="PTHR23132:SF25">
    <property type="entry name" value="D-ALANINE--D-ALANINE LIGASE A"/>
    <property type="match status" value="1"/>
</dbReference>
<keyword evidence="16 22" id="KW-0961">Cell wall biogenesis/degradation</keyword>
<feature type="binding site" evidence="24">
    <location>
        <begin position="225"/>
        <end position="232"/>
    </location>
    <ligand>
        <name>ATP</name>
        <dbReference type="ChEBI" id="CHEBI:30616"/>
    </ligand>
</feature>
<evidence type="ECO:0000256" key="7">
    <source>
        <dbReference type="ARBA" id="ARBA00022490"/>
    </source>
</evidence>
<comment type="subcellular location">
    <subcellularLocation>
        <location evidence="3 22">Cytoplasm</location>
    </subcellularLocation>
</comment>
<dbReference type="GO" id="GO:0009252">
    <property type="term" value="P:peptidoglycan biosynthetic process"/>
    <property type="evidence" value="ECO:0007669"/>
    <property type="project" value="UniProtKB-UniRule"/>
</dbReference>
<evidence type="ECO:0000256" key="24">
    <source>
        <dbReference type="PIRSR" id="PIRSR039102-2"/>
    </source>
</evidence>
<feature type="binding site" evidence="25">
    <location>
        <position position="305"/>
    </location>
    <ligand>
        <name>Mg(2+)</name>
        <dbReference type="ChEBI" id="CHEBI:18420"/>
        <label>1</label>
    </ligand>
</feature>
<keyword evidence="11 26" id="KW-0067">ATP-binding</keyword>
<evidence type="ECO:0000256" key="17">
    <source>
        <dbReference type="ARBA" id="ARBA00047614"/>
    </source>
</evidence>
<evidence type="ECO:0000256" key="25">
    <source>
        <dbReference type="PIRSR" id="PIRSR039102-3"/>
    </source>
</evidence>
<evidence type="ECO:0000256" key="11">
    <source>
        <dbReference type="ARBA" id="ARBA00022840"/>
    </source>
</evidence>
<dbReference type="InterPro" id="IPR000291">
    <property type="entry name" value="D-Ala_lig_Van_CS"/>
</dbReference>
<dbReference type="Gene3D" id="3.40.50.20">
    <property type="match status" value="1"/>
</dbReference>
<dbReference type="SUPFAM" id="SSF52440">
    <property type="entry name" value="PreATP-grasp domain"/>
    <property type="match status" value="1"/>
</dbReference>
<keyword evidence="8 22" id="KW-0436">Ligase</keyword>
<feature type="active site" evidence="23">
    <location>
        <position position="330"/>
    </location>
</feature>
<feature type="active site" evidence="23">
    <location>
        <position position="195"/>
    </location>
</feature>
<proteinExistence type="inferred from homology"/>
<dbReference type="InterPro" id="IPR005905">
    <property type="entry name" value="D_ala_D_ala"/>
</dbReference>
<dbReference type="RefSeq" id="WP_190864853.1">
    <property type="nucleotide sequence ID" value="NZ_JACXIY010000028.1"/>
</dbReference>
<accession>A0A927CR13</accession>
<evidence type="ECO:0000256" key="9">
    <source>
        <dbReference type="ARBA" id="ARBA00022723"/>
    </source>
</evidence>
<gene>
    <name evidence="22" type="primary">ddl</name>
    <name evidence="28" type="ORF">IDH41_21865</name>
</gene>
<protein>
    <recommendedName>
        <fullName evidence="19 22">D-alanine--D-alanine ligase</fullName>
        <ecNumber evidence="6 22">6.3.2.4</ecNumber>
    </recommendedName>
    <alternativeName>
        <fullName evidence="21 22">D-Ala-D-Ala ligase</fullName>
    </alternativeName>
    <alternativeName>
        <fullName evidence="20 22">D-alanylalanine synthetase</fullName>
    </alternativeName>
</protein>
<evidence type="ECO:0000256" key="1">
    <source>
        <dbReference type="ARBA" id="ARBA00001936"/>
    </source>
</evidence>
<reference evidence="28" key="1">
    <citation type="submission" date="2020-09" db="EMBL/GenBank/DDBJ databases">
        <title>A novel bacterium of genus Paenibacillus, isolated from South China Sea.</title>
        <authorList>
            <person name="Huang H."/>
            <person name="Mo K."/>
            <person name="Hu Y."/>
        </authorList>
    </citation>
    <scope>NUCLEOTIDE SEQUENCE</scope>
    <source>
        <strain evidence="28">IB182493</strain>
    </source>
</reference>
<dbReference type="PANTHER" id="PTHR23132">
    <property type="entry name" value="D-ALANINE--D-ALANINE LIGASE"/>
    <property type="match status" value="1"/>
</dbReference>
<evidence type="ECO:0000259" key="27">
    <source>
        <dbReference type="PROSITE" id="PS50975"/>
    </source>
</evidence>
<evidence type="ECO:0000256" key="6">
    <source>
        <dbReference type="ARBA" id="ARBA00012216"/>
    </source>
</evidence>
<feature type="binding site" evidence="24">
    <location>
        <position position="142"/>
    </location>
    <ligand>
        <name>ATP</name>
        <dbReference type="ChEBI" id="CHEBI:30616"/>
    </ligand>
</feature>
<dbReference type="GO" id="GO:0008716">
    <property type="term" value="F:D-alanine-D-alanine ligase activity"/>
    <property type="evidence" value="ECO:0007669"/>
    <property type="project" value="UniProtKB-UniRule"/>
</dbReference>
<keyword evidence="12 25" id="KW-0460">Magnesium</keyword>
<dbReference type="GO" id="GO:0005829">
    <property type="term" value="C:cytosol"/>
    <property type="evidence" value="ECO:0007669"/>
    <property type="project" value="TreeGrafter"/>
</dbReference>
<evidence type="ECO:0000256" key="26">
    <source>
        <dbReference type="PROSITE-ProRule" id="PRU00409"/>
    </source>
</evidence>
<dbReference type="InterPro" id="IPR016185">
    <property type="entry name" value="PreATP-grasp_dom_sf"/>
</dbReference>